<reference evidence="2" key="1">
    <citation type="submission" date="2021-04" db="EMBL/GenBank/DDBJ databases">
        <authorList>
            <person name="Tunstrom K."/>
        </authorList>
    </citation>
    <scope>NUCLEOTIDE SEQUENCE</scope>
</reference>
<dbReference type="EMBL" id="CAJQZP010000171">
    <property type="protein sequence ID" value="CAG4942880.1"/>
    <property type="molecule type" value="Genomic_DNA"/>
</dbReference>
<feature type="region of interest" description="Disordered" evidence="1">
    <location>
        <begin position="1"/>
        <end position="20"/>
    </location>
</feature>
<keyword evidence="3" id="KW-1185">Reference proteome</keyword>
<name>A0A8S3W6A0_PARAO</name>
<dbReference type="Proteomes" id="UP000691718">
    <property type="component" value="Unassembled WGS sequence"/>
</dbReference>
<comment type="caution">
    <text evidence="2">The sequence shown here is derived from an EMBL/GenBank/DDBJ whole genome shotgun (WGS) entry which is preliminary data.</text>
</comment>
<evidence type="ECO:0000313" key="2">
    <source>
        <dbReference type="EMBL" id="CAG4942880.1"/>
    </source>
</evidence>
<proteinExistence type="predicted"/>
<gene>
    <name evidence="2" type="ORF">PAPOLLO_LOCUS2548</name>
</gene>
<evidence type="ECO:0000256" key="1">
    <source>
        <dbReference type="SAM" id="MobiDB-lite"/>
    </source>
</evidence>
<accession>A0A8S3W6A0</accession>
<dbReference type="AlphaFoldDB" id="A0A8S3W6A0"/>
<organism evidence="2 3">
    <name type="scientific">Parnassius apollo</name>
    <name type="common">Apollo butterfly</name>
    <name type="synonym">Papilio apollo</name>
    <dbReference type="NCBI Taxonomy" id="110799"/>
    <lineage>
        <taxon>Eukaryota</taxon>
        <taxon>Metazoa</taxon>
        <taxon>Ecdysozoa</taxon>
        <taxon>Arthropoda</taxon>
        <taxon>Hexapoda</taxon>
        <taxon>Insecta</taxon>
        <taxon>Pterygota</taxon>
        <taxon>Neoptera</taxon>
        <taxon>Endopterygota</taxon>
        <taxon>Lepidoptera</taxon>
        <taxon>Glossata</taxon>
        <taxon>Ditrysia</taxon>
        <taxon>Papilionoidea</taxon>
        <taxon>Papilionidae</taxon>
        <taxon>Parnassiinae</taxon>
        <taxon>Parnassini</taxon>
        <taxon>Parnassius</taxon>
        <taxon>Parnassius</taxon>
    </lineage>
</organism>
<protein>
    <submittedName>
        <fullName evidence="2">(apollo) hypothetical protein</fullName>
    </submittedName>
</protein>
<evidence type="ECO:0000313" key="3">
    <source>
        <dbReference type="Proteomes" id="UP000691718"/>
    </source>
</evidence>
<sequence>MRISNCTHTPPRRRTSTCNSTSCVVSNCTRTPPRRRASTRRSTFCAASNCIRTPPNGRDTYSKIDFLRGEQLHPCSYLDAAPLLTDRLPAANPPREQFSLQQTLS</sequence>